<keyword evidence="6" id="KW-0378">Hydrolase</keyword>
<dbReference type="Proteomes" id="UP000312512">
    <property type="component" value="Unassembled WGS sequence"/>
</dbReference>
<evidence type="ECO:0000256" key="5">
    <source>
        <dbReference type="ARBA" id="ARBA00022741"/>
    </source>
</evidence>
<proteinExistence type="inferred from homology"/>
<evidence type="ECO:0000256" key="7">
    <source>
        <dbReference type="ARBA" id="ARBA00022840"/>
    </source>
</evidence>
<dbReference type="PANTHER" id="PTHR40765">
    <property type="entry name" value="ESX-2 SECRETION SYSTEM ATPASE ECCB2"/>
    <property type="match status" value="1"/>
</dbReference>
<dbReference type="InterPro" id="IPR007795">
    <property type="entry name" value="T7SS_EccB"/>
</dbReference>
<dbReference type="GO" id="GO:0016787">
    <property type="term" value="F:hydrolase activity"/>
    <property type="evidence" value="ECO:0007669"/>
    <property type="project" value="UniProtKB-KW"/>
</dbReference>
<dbReference type="Gene3D" id="2.40.50.910">
    <property type="entry name" value="Type VII secretion system EccB, repeat 3 domain"/>
    <property type="match status" value="1"/>
</dbReference>
<dbReference type="GO" id="GO:0005524">
    <property type="term" value="F:ATP binding"/>
    <property type="evidence" value="ECO:0007669"/>
    <property type="project" value="UniProtKB-KW"/>
</dbReference>
<keyword evidence="7" id="KW-0067">ATP-binding</keyword>
<reference evidence="12 13" key="1">
    <citation type="submission" date="2019-10" db="EMBL/GenBank/DDBJ databases">
        <title>Nonomuraea sp. nov., isolated from Phyllanthus amarus.</title>
        <authorList>
            <person name="Klykleung N."/>
            <person name="Tanasupawat S."/>
        </authorList>
    </citation>
    <scope>NUCLEOTIDE SEQUENCE [LARGE SCALE GENOMIC DNA]</scope>
    <source>
        <strain evidence="12 13">PA1-10</strain>
    </source>
</reference>
<evidence type="ECO:0000256" key="2">
    <source>
        <dbReference type="ARBA" id="ARBA00008149"/>
    </source>
</evidence>
<dbReference type="PANTHER" id="PTHR40765:SF2">
    <property type="entry name" value="ESX-2 SECRETION SYSTEM ATPASE ECCB2"/>
    <property type="match status" value="1"/>
</dbReference>
<keyword evidence="5" id="KW-0547">Nucleotide-binding</keyword>
<comment type="subcellular location">
    <subcellularLocation>
        <location evidence="1">Cell membrane</location>
        <topology evidence="1">Single-pass membrane protein</topology>
    </subcellularLocation>
</comment>
<dbReference type="AlphaFoldDB" id="A0A5C4WVV8"/>
<comment type="similarity">
    <text evidence="2">Belongs to the EccB family.</text>
</comment>
<feature type="compositionally biased region" description="Polar residues" evidence="10">
    <location>
        <begin position="467"/>
        <end position="476"/>
    </location>
</feature>
<protein>
    <submittedName>
        <fullName evidence="12">Type VII secretion protein EccB</fullName>
    </submittedName>
</protein>
<dbReference type="Gene3D" id="3.30.2390.20">
    <property type="entry name" value="Type VII secretion system EccB, repeat 1 domain"/>
    <property type="match status" value="1"/>
</dbReference>
<evidence type="ECO:0000256" key="8">
    <source>
        <dbReference type="ARBA" id="ARBA00022989"/>
    </source>
</evidence>
<dbReference type="GO" id="GO:0005886">
    <property type="term" value="C:plasma membrane"/>
    <property type="evidence" value="ECO:0007669"/>
    <property type="project" value="UniProtKB-SubCell"/>
</dbReference>
<dbReference type="InterPro" id="IPR044857">
    <property type="entry name" value="T7SS_EccB_R1"/>
</dbReference>
<organism evidence="12 13">
    <name type="scientific">Nonomuraea phyllanthi</name>
    <dbReference type="NCBI Taxonomy" id="2219224"/>
    <lineage>
        <taxon>Bacteria</taxon>
        <taxon>Bacillati</taxon>
        <taxon>Actinomycetota</taxon>
        <taxon>Actinomycetes</taxon>
        <taxon>Streptosporangiales</taxon>
        <taxon>Streptosporangiaceae</taxon>
        <taxon>Nonomuraea</taxon>
    </lineage>
</organism>
<dbReference type="RefSeq" id="WP_139628406.1">
    <property type="nucleotide sequence ID" value="NZ_VDLX02000001.1"/>
</dbReference>
<keyword evidence="3" id="KW-1003">Cell membrane</keyword>
<accession>A0A5C4WVV8</accession>
<evidence type="ECO:0000256" key="3">
    <source>
        <dbReference type="ARBA" id="ARBA00022475"/>
    </source>
</evidence>
<evidence type="ECO:0000256" key="11">
    <source>
        <dbReference type="SAM" id="Phobius"/>
    </source>
</evidence>
<name>A0A5C4WVV8_9ACTN</name>
<sequence>MQTSKDLYQAHKLMQQRMGMALLQAEPDVTESPMRRLNTAMLIGLVLAVVVAAGFGIWGLIKPGNATKLTDPGQLLVEEETGATYVYSQQDGKLLPVANYVSGRLLLDGSAEVKSRNVTAASLAQFSRGKMVGIPGAPATLPDKKRLVRGPWSVCVSTDASGRPYVSLVGGQNVGGAPVDRSTAMVVGTAQQTFVVWNNEKFEVPQQLARVVSNGGRPRQMPASWLNAIPTGPPFATPSIPGRGKSATAPGGRRGRIGQIYTVPAVAGAEARWYVLLADGLAPIGNTQAELLRQDPASKAAYGKNPVTMIQIDAATANATPLSKTDLRVGGLPTTMPKMMSPAPSSPLCAVYADADKGSMRATITVGNTLPLPAPRSSDNAQENVSQVLLPPGGAALVGLLPGEGQLTSIANYYLITDQGRRFGLPTADVLGKLGYTEKDAAPLPSHLIHLVPPGPDLDPAAARNPVQVTASNTQP</sequence>
<keyword evidence="9 11" id="KW-0472">Membrane</keyword>
<keyword evidence="8 11" id="KW-1133">Transmembrane helix</keyword>
<dbReference type="OrthoDB" id="3847604at2"/>
<evidence type="ECO:0000313" key="13">
    <source>
        <dbReference type="Proteomes" id="UP000312512"/>
    </source>
</evidence>
<keyword evidence="13" id="KW-1185">Reference proteome</keyword>
<feature type="transmembrane region" description="Helical" evidence="11">
    <location>
        <begin position="40"/>
        <end position="61"/>
    </location>
</feature>
<evidence type="ECO:0000313" key="12">
    <source>
        <dbReference type="EMBL" id="KAB8197724.1"/>
    </source>
</evidence>
<gene>
    <name evidence="12" type="primary">eccB</name>
    <name evidence="12" type="ORF">FH608_004135</name>
</gene>
<evidence type="ECO:0000256" key="6">
    <source>
        <dbReference type="ARBA" id="ARBA00022801"/>
    </source>
</evidence>
<dbReference type="NCBIfam" id="TIGR03919">
    <property type="entry name" value="T7SS_EccB"/>
    <property type="match status" value="1"/>
</dbReference>
<keyword evidence="4 11" id="KW-0812">Transmembrane</keyword>
<evidence type="ECO:0000256" key="4">
    <source>
        <dbReference type="ARBA" id="ARBA00022692"/>
    </source>
</evidence>
<feature type="region of interest" description="Disordered" evidence="10">
    <location>
        <begin position="225"/>
        <end position="253"/>
    </location>
</feature>
<comment type="caution">
    <text evidence="12">The sequence shown here is derived from an EMBL/GenBank/DDBJ whole genome shotgun (WGS) entry which is preliminary data.</text>
</comment>
<feature type="region of interest" description="Disordered" evidence="10">
    <location>
        <begin position="455"/>
        <end position="476"/>
    </location>
</feature>
<evidence type="ECO:0000256" key="9">
    <source>
        <dbReference type="ARBA" id="ARBA00023136"/>
    </source>
</evidence>
<dbReference type="Pfam" id="PF05108">
    <property type="entry name" value="T7SS_ESX1_EccB"/>
    <property type="match status" value="1"/>
</dbReference>
<evidence type="ECO:0000256" key="10">
    <source>
        <dbReference type="SAM" id="MobiDB-lite"/>
    </source>
</evidence>
<dbReference type="InterPro" id="IPR042485">
    <property type="entry name" value="T7SS_EccB_R3"/>
</dbReference>
<dbReference type="GO" id="GO:0005576">
    <property type="term" value="C:extracellular region"/>
    <property type="evidence" value="ECO:0007669"/>
    <property type="project" value="TreeGrafter"/>
</dbReference>
<dbReference type="EMBL" id="VDLX02000001">
    <property type="protein sequence ID" value="KAB8197724.1"/>
    <property type="molecule type" value="Genomic_DNA"/>
</dbReference>
<evidence type="ECO:0000256" key="1">
    <source>
        <dbReference type="ARBA" id="ARBA00004162"/>
    </source>
</evidence>